<reference evidence="2" key="1">
    <citation type="submission" date="2016-10" db="EMBL/GenBank/DDBJ databases">
        <authorList>
            <person name="Varghese N."/>
            <person name="Submissions S."/>
        </authorList>
    </citation>
    <scope>NUCLEOTIDE SEQUENCE [LARGE SCALE GENOMIC DNA]</scope>
    <source>
        <strain evidence="2">DSM 17071</strain>
    </source>
</reference>
<dbReference type="RefSeq" id="WP_089853816.1">
    <property type="nucleotide sequence ID" value="NZ_FNDW01000001.1"/>
</dbReference>
<sequence length="70" mass="7762">MKELRKLNRKNLEQIMGGAVPPISHCNGCPTGAFGPTDTYSCEAYWALPEFCRNCVLVNVECFVPITVDL</sequence>
<protein>
    <submittedName>
        <fullName evidence="1">Uncharacterized protein</fullName>
    </submittedName>
</protein>
<evidence type="ECO:0000313" key="1">
    <source>
        <dbReference type="EMBL" id="SDH62902.1"/>
    </source>
</evidence>
<keyword evidence="2" id="KW-1185">Reference proteome</keyword>
<name>A0A1G8DYU0_9FLAO</name>
<dbReference type="Proteomes" id="UP000198869">
    <property type="component" value="Unassembled WGS sequence"/>
</dbReference>
<organism evidence="1 2">
    <name type="scientific">Chryseobacterium taeanense</name>
    <dbReference type="NCBI Taxonomy" id="311334"/>
    <lineage>
        <taxon>Bacteria</taxon>
        <taxon>Pseudomonadati</taxon>
        <taxon>Bacteroidota</taxon>
        <taxon>Flavobacteriia</taxon>
        <taxon>Flavobacteriales</taxon>
        <taxon>Weeksellaceae</taxon>
        <taxon>Chryseobacterium group</taxon>
        <taxon>Chryseobacterium</taxon>
    </lineage>
</organism>
<dbReference type="EMBL" id="FNDW01000001">
    <property type="protein sequence ID" value="SDH62902.1"/>
    <property type="molecule type" value="Genomic_DNA"/>
</dbReference>
<evidence type="ECO:0000313" key="2">
    <source>
        <dbReference type="Proteomes" id="UP000198869"/>
    </source>
</evidence>
<dbReference type="OrthoDB" id="1264586at2"/>
<proteinExistence type="predicted"/>
<dbReference type="AlphaFoldDB" id="A0A1G8DYU0"/>
<gene>
    <name evidence="1" type="ORF">SAMN05421846_101365</name>
</gene>
<accession>A0A1G8DYU0</accession>